<gene>
    <name evidence="1" type="ordered locus">Selsp_0293</name>
    <name evidence="2" type="ORF">SELSPUOL_02416</name>
</gene>
<organism evidence="2 3">
    <name type="scientific">Selenomonas sputigena (strain ATCC 35185 / DSM 20758 / CCUG 44933 / VPI D19B-28)</name>
    <dbReference type="NCBI Taxonomy" id="546271"/>
    <lineage>
        <taxon>Bacteria</taxon>
        <taxon>Bacillati</taxon>
        <taxon>Bacillota</taxon>
        <taxon>Negativicutes</taxon>
        <taxon>Selenomonadales</taxon>
        <taxon>Selenomonadaceae</taxon>
        <taxon>Selenomonas</taxon>
    </lineage>
</organism>
<reference evidence="2 3" key="1">
    <citation type="submission" date="2009-09" db="EMBL/GenBank/DDBJ databases">
        <authorList>
            <person name="Weinstock G."/>
            <person name="Sodergren E."/>
            <person name="Clifton S."/>
            <person name="Fulton L."/>
            <person name="Fulton B."/>
            <person name="Courtney L."/>
            <person name="Fronick C."/>
            <person name="Harrison M."/>
            <person name="Strong C."/>
            <person name="Farmer C."/>
            <person name="Delahaunty K."/>
            <person name="Markovic C."/>
            <person name="Hall O."/>
            <person name="Minx P."/>
            <person name="Tomlinson C."/>
            <person name="Mitreva M."/>
            <person name="Nelson J."/>
            <person name="Hou S."/>
            <person name="Wollam A."/>
            <person name="Pepin K.H."/>
            <person name="Johnson M."/>
            <person name="Bhonagiri V."/>
            <person name="Nash W.E."/>
            <person name="Warren W."/>
            <person name="Chinwalla A."/>
            <person name="Mardis E.R."/>
            <person name="Wilson R.K."/>
        </authorList>
    </citation>
    <scope>NUCLEOTIDE SEQUENCE [LARGE SCALE GENOMIC DNA]</scope>
    <source>
        <strain evidence="2">ATCC 35185</strain>
        <strain evidence="3">ATCC 35185 / DSM 20758 / VPI D19B-28</strain>
    </source>
</reference>
<reference evidence="1 4" key="2">
    <citation type="submission" date="2011-04" db="EMBL/GenBank/DDBJ databases">
        <title>The complete genome of Selenomonas sputigena DSM 20758.</title>
        <authorList>
            <consortium name="US DOE Joint Genome Institute (JGI-PGF)"/>
            <person name="Lucas S."/>
            <person name="Copeland A."/>
            <person name="Lapidus A."/>
            <person name="Bruce D."/>
            <person name="Goodwin L."/>
            <person name="Pitluck S."/>
            <person name="Peters L."/>
            <person name="Kyrpides N."/>
            <person name="Mavromatis K."/>
            <person name="Ivanova N."/>
            <person name="Ovchinnikova G."/>
            <person name="Teshima H."/>
            <person name="Detter J.C."/>
            <person name="Tapia R."/>
            <person name="Han C."/>
            <person name="Land M."/>
            <person name="Hauser L."/>
            <person name="Markowitz V."/>
            <person name="Cheng J.-F."/>
            <person name="Hugenholtz P."/>
            <person name="Woyke T."/>
            <person name="Wu D."/>
            <person name="Gronow S."/>
            <person name="Wellnitz S."/>
            <person name="Schneider S."/>
            <person name="Klenk H.-P."/>
            <person name="Eisen J.A."/>
        </authorList>
    </citation>
    <scope>NUCLEOTIDE SEQUENCE [LARGE SCALE GENOMIC DNA]</scope>
    <source>
        <strain evidence="1">ATCC 35185</strain>
        <strain evidence="4">ATCC 35185 / DSM 20758 / VPI D19B-28</strain>
    </source>
</reference>
<dbReference type="eggNOG" id="ENOG50334TT">
    <property type="taxonomic scope" value="Bacteria"/>
</dbReference>
<name>C9LY57_SELS3</name>
<dbReference type="OrthoDB" id="1666093at2"/>
<evidence type="ECO:0000313" key="1">
    <source>
        <dbReference type="EMBL" id="AEB99267.1"/>
    </source>
</evidence>
<dbReference type="KEGG" id="ssg:Selsp_0293"/>
<proteinExistence type="predicted"/>
<evidence type="ECO:0000313" key="4">
    <source>
        <dbReference type="Proteomes" id="UP000011124"/>
    </source>
</evidence>
<dbReference type="InterPro" id="IPR010813">
    <property type="entry name" value="DUF1413"/>
</dbReference>
<dbReference type="HOGENOM" id="CLU_2116614_0_0_9"/>
<dbReference type="AlphaFoldDB" id="C9LY57"/>
<dbReference type="GO" id="GO:0003677">
    <property type="term" value="F:DNA binding"/>
    <property type="evidence" value="ECO:0007669"/>
    <property type="project" value="UniProtKB-KW"/>
</dbReference>
<dbReference type="Pfam" id="PF07205">
    <property type="entry name" value="DUF1413"/>
    <property type="match status" value="1"/>
</dbReference>
<protein>
    <submittedName>
        <fullName evidence="1">CopG-like domain-containing protein DNA-binding protein</fullName>
    </submittedName>
    <submittedName>
        <fullName evidence="2">Ribbon-helix-helix protein, CopG family</fullName>
    </submittedName>
</protein>
<dbReference type="EMBL" id="ACKP02000050">
    <property type="protein sequence ID" value="EEX76251.1"/>
    <property type="molecule type" value="Genomic_DNA"/>
</dbReference>
<dbReference type="RefSeq" id="WP_006193780.1">
    <property type="nucleotide sequence ID" value="NC_015437.1"/>
</dbReference>
<dbReference type="EMBL" id="CP002637">
    <property type="protein sequence ID" value="AEB99267.1"/>
    <property type="molecule type" value="Genomic_DNA"/>
</dbReference>
<keyword evidence="4" id="KW-1185">Reference proteome</keyword>
<sequence>MKNLQVLLSDEEYAGLEKQAAQKGMPTSVYIRSLLLGEADELSKAYIETIARVTALTPGTKFNLKSLFGTDWTQSRGTKLTLGRTFYEMVRSDTISMVKVLGKDSSNIMQYERV</sequence>
<accession>C9LY57</accession>
<dbReference type="Proteomes" id="UP000011124">
    <property type="component" value="Chromosome"/>
</dbReference>
<dbReference type="Proteomes" id="UP000003505">
    <property type="component" value="Unassembled WGS sequence"/>
</dbReference>
<keyword evidence="1" id="KW-0238">DNA-binding</keyword>
<evidence type="ECO:0000313" key="2">
    <source>
        <dbReference type="EMBL" id="EEX76251.1"/>
    </source>
</evidence>
<evidence type="ECO:0000313" key="3">
    <source>
        <dbReference type="Proteomes" id="UP000003505"/>
    </source>
</evidence>